<sequence>MKSSLRLFLFIVYISGSITLFGILLISLPQTVWLQFIRDWSFILTIIFYLLTIEEFYQWVKNGKRSEMSDIVAILFFFFLIFFFSKDFLTSLMGAFSIYLWIGIIELRDYPILNKILIISLVTYNIIFIAGIFSSYLNNSVYLDTSFAFSFWIILILGFILFGRKYLIVWRFLSPEYLMLFIYVIAWLAVVIINRYARIFETSSPFRSGEFNTIDFFLNIYFIFILVNWVIYFISGPILNKLLGIKKIENDDLFKIVNKVKKEIGIKGKVKIGFGKYPILNAMAYGSIFDKRIAIIAEDINQIPKDELKGIIAHELAHIRGKHTLILTFITTIDLIIRMVLDIPATYYDYTFGNPSVPLFTFIVINLSIYIILFILVRILEGRADLRAKKAGFARELAKALYNLESFYASGREIGFNTMLLSEEKITNDNKILDYINTASYLYGSMIKPSRFSLLGNLLNSHPPSYYRIAALLDDKLKPTKEAILPFICLKKSKQKKYAQIFEKSRQKFKVIANEKFKEYFQIDDIAVLSNNLHRREIFKFDLNKDFIFRNKITDEIICGHLMDVQFLDSICARDQFIITNLKTHEKEYLESAFFIRNQIDLGETYYFQKDSPLILKDIQEEERNYIFLDQNNNQFLKPILKTKLPNSMALIKNLENNEVFFKDKGKIRLLKCVGVSKTDDFNNIEIILSEDENLKESELVSYYLKDLIIKPRTIYLPIRKDFQNRKSEVKVMKWLIANKILTQIYLKKPVNNFEMGYIHSIDIENSVKKKSKNEEERHISLLKLGNIFGKETSIPFQTIESIGFELESVIIQKKSATSLTSRLGYKILKKLKPNKIIIT</sequence>
<feature type="transmembrane region" description="Helical" evidence="11">
    <location>
        <begin position="216"/>
        <end position="239"/>
    </location>
</feature>
<feature type="domain" description="Peptidase M48" evidence="12">
    <location>
        <begin position="249"/>
        <end position="473"/>
    </location>
</feature>
<keyword evidence="7" id="KW-0862">Zinc</keyword>
<comment type="cofactor">
    <cofactor evidence="1">
        <name>Zn(2+)</name>
        <dbReference type="ChEBI" id="CHEBI:29105"/>
    </cofactor>
</comment>
<feature type="transmembrane region" description="Helical" evidence="11">
    <location>
        <begin position="69"/>
        <end position="85"/>
    </location>
</feature>
<name>A0A0F9QL08_9ZZZZ</name>
<feature type="transmembrane region" description="Helical" evidence="11">
    <location>
        <begin position="91"/>
        <end position="107"/>
    </location>
</feature>
<evidence type="ECO:0000256" key="5">
    <source>
        <dbReference type="ARBA" id="ARBA00022723"/>
    </source>
</evidence>
<keyword evidence="8 11" id="KW-1133">Transmembrane helix</keyword>
<feature type="transmembrane region" description="Helical" evidence="11">
    <location>
        <begin position="7"/>
        <end position="28"/>
    </location>
</feature>
<evidence type="ECO:0000256" key="4">
    <source>
        <dbReference type="ARBA" id="ARBA00022692"/>
    </source>
</evidence>
<evidence type="ECO:0000256" key="8">
    <source>
        <dbReference type="ARBA" id="ARBA00022989"/>
    </source>
</evidence>
<evidence type="ECO:0000256" key="3">
    <source>
        <dbReference type="ARBA" id="ARBA00022670"/>
    </source>
</evidence>
<dbReference type="PANTHER" id="PTHR43221:SF2">
    <property type="entry name" value="PROTEASE HTPX HOMOLOG"/>
    <property type="match status" value="1"/>
</dbReference>
<keyword evidence="6" id="KW-0378">Hydrolase</keyword>
<evidence type="ECO:0000256" key="2">
    <source>
        <dbReference type="ARBA" id="ARBA00022475"/>
    </source>
</evidence>
<feature type="transmembrane region" description="Helical" evidence="11">
    <location>
        <begin position="40"/>
        <end position="57"/>
    </location>
</feature>
<feature type="transmembrane region" description="Helical" evidence="11">
    <location>
        <begin position="359"/>
        <end position="380"/>
    </location>
</feature>
<feature type="transmembrane region" description="Helical" evidence="11">
    <location>
        <begin position="149"/>
        <end position="170"/>
    </location>
</feature>
<gene>
    <name evidence="13" type="ORF">LCGC14_0689110</name>
</gene>
<keyword evidence="9" id="KW-0482">Metalloprotease</keyword>
<comment type="caution">
    <text evidence="13">The sequence shown here is derived from an EMBL/GenBank/DDBJ whole genome shotgun (WGS) entry which is preliminary data.</text>
</comment>
<feature type="transmembrane region" description="Helical" evidence="11">
    <location>
        <begin position="177"/>
        <end position="196"/>
    </location>
</feature>
<dbReference type="EMBL" id="LAZR01001426">
    <property type="protein sequence ID" value="KKN44830.1"/>
    <property type="molecule type" value="Genomic_DNA"/>
</dbReference>
<evidence type="ECO:0000256" key="10">
    <source>
        <dbReference type="ARBA" id="ARBA00023136"/>
    </source>
</evidence>
<dbReference type="PANTHER" id="PTHR43221">
    <property type="entry name" value="PROTEASE HTPX"/>
    <property type="match status" value="1"/>
</dbReference>
<evidence type="ECO:0000259" key="12">
    <source>
        <dbReference type="Pfam" id="PF01435"/>
    </source>
</evidence>
<evidence type="ECO:0000256" key="1">
    <source>
        <dbReference type="ARBA" id="ARBA00001947"/>
    </source>
</evidence>
<evidence type="ECO:0000313" key="13">
    <source>
        <dbReference type="EMBL" id="KKN44830.1"/>
    </source>
</evidence>
<dbReference type="AlphaFoldDB" id="A0A0F9QL08"/>
<dbReference type="Pfam" id="PF01435">
    <property type="entry name" value="Peptidase_M48"/>
    <property type="match status" value="1"/>
</dbReference>
<dbReference type="GO" id="GO:0004222">
    <property type="term" value="F:metalloendopeptidase activity"/>
    <property type="evidence" value="ECO:0007669"/>
    <property type="project" value="InterPro"/>
</dbReference>
<dbReference type="Gene3D" id="3.30.2010.10">
    <property type="entry name" value="Metalloproteases ('zincins'), catalytic domain"/>
    <property type="match status" value="1"/>
</dbReference>
<dbReference type="InterPro" id="IPR050083">
    <property type="entry name" value="HtpX_protease"/>
</dbReference>
<proteinExistence type="predicted"/>
<protein>
    <recommendedName>
        <fullName evidence="12">Peptidase M48 domain-containing protein</fullName>
    </recommendedName>
</protein>
<evidence type="ECO:0000256" key="7">
    <source>
        <dbReference type="ARBA" id="ARBA00022833"/>
    </source>
</evidence>
<organism evidence="13">
    <name type="scientific">marine sediment metagenome</name>
    <dbReference type="NCBI Taxonomy" id="412755"/>
    <lineage>
        <taxon>unclassified sequences</taxon>
        <taxon>metagenomes</taxon>
        <taxon>ecological metagenomes</taxon>
    </lineage>
</organism>
<evidence type="ECO:0000256" key="6">
    <source>
        <dbReference type="ARBA" id="ARBA00022801"/>
    </source>
</evidence>
<keyword evidence="2" id="KW-1003">Cell membrane</keyword>
<reference evidence="13" key="1">
    <citation type="journal article" date="2015" name="Nature">
        <title>Complex archaea that bridge the gap between prokaryotes and eukaryotes.</title>
        <authorList>
            <person name="Spang A."/>
            <person name="Saw J.H."/>
            <person name="Jorgensen S.L."/>
            <person name="Zaremba-Niedzwiedzka K."/>
            <person name="Martijn J."/>
            <person name="Lind A.E."/>
            <person name="van Eijk R."/>
            <person name="Schleper C."/>
            <person name="Guy L."/>
            <person name="Ettema T.J."/>
        </authorList>
    </citation>
    <scope>NUCLEOTIDE SEQUENCE</scope>
</reference>
<keyword evidence="3" id="KW-0645">Protease</keyword>
<evidence type="ECO:0000256" key="9">
    <source>
        <dbReference type="ARBA" id="ARBA00023049"/>
    </source>
</evidence>
<keyword evidence="10 11" id="KW-0472">Membrane</keyword>
<dbReference type="GO" id="GO:0046872">
    <property type="term" value="F:metal ion binding"/>
    <property type="evidence" value="ECO:0007669"/>
    <property type="project" value="UniProtKB-KW"/>
</dbReference>
<feature type="transmembrane region" description="Helical" evidence="11">
    <location>
        <begin position="116"/>
        <end position="137"/>
    </location>
</feature>
<keyword evidence="5" id="KW-0479">Metal-binding</keyword>
<accession>A0A0F9QL08</accession>
<feature type="transmembrane region" description="Helical" evidence="11">
    <location>
        <begin position="325"/>
        <end position="347"/>
    </location>
</feature>
<keyword evidence="4 11" id="KW-0812">Transmembrane</keyword>
<evidence type="ECO:0000256" key="11">
    <source>
        <dbReference type="SAM" id="Phobius"/>
    </source>
</evidence>
<dbReference type="GO" id="GO:0006508">
    <property type="term" value="P:proteolysis"/>
    <property type="evidence" value="ECO:0007669"/>
    <property type="project" value="UniProtKB-KW"/>
</dbReference>
<dbReference type="InterPro" id="IPR001915">
    <property type="entry name" value="Peptidase_M48"/>
</dbReference>